<dbReference type="BioCyc" id="CNIT1237085:G1324-3439-MONOMER"/>
<dbReference type="KEGG" id="nga:Ngar_c34380"/>
<dbReference type="EMBL" id="CP002408">
    <property type="protein sequence ID" value="AFU60353.1"/>
    <property type="molecule type" value="Genomic_DNA"/>
</dbReference>
<dbReference type="HOGENOM" id="CLU_142666_0_0_2"/>
<gene>
    <name evidence="1" type="ordered locus">Ngar_c34380</name>
</gene>
<dbReference type="SUPFAM" id="SSF46785">
    <property type="entry name" value="Winged helix' DNA-binding domain"/>
    <property type="match status" value="1"/>
</dbReference>
<dbReference type="OrthoDB" id="31046at2157"/>
<dbReference type="Gene3D" id="1.10.10.10">
    <property type="entry name" value="Winged helix-like DNA-binding domain superfamily/Winged helix DNA-binding domain"/>
    <property type="match status" value="1"/>
</dbReference>
<name>K0ILE3_NITGG</name>
<accession>K0ILE3</accession>
<protein>
    <submittedName>
        <fullName evidence="1">Putative RNA polymerase subunit, Rpc34-like protein</fullName>
    </submittedName>
</protein>
<keyword evidence="2" id="KW-1185">Reference proteome</keyword>
<dbReference type="InterPro" id="IPR036388">
    <property type="entry name" value="WH-like_DNA-bd_sf"/>
</dbReference>
<organism evidence="1 2">
    <name type="scientific">Nitrososphaera gargensis (strain Ga9.2)</name>
    <dbReference type="NCBI Taxonomy" id="1237085"/>
    <lineage>
        <taxon>Archaea</taxon>
        <taxon>Nitrososphaerota</taxon>
        <taxon>Nitrososphaeria</taxon>
        <taxon>Nitrososphaerales</taxon>
        <taxon>Nitrososphaeraceae</taxon>
        <taxon>Nitrososphaera</taxon>
    </lineage>
</organism>
<reference evidence="1 2" key="1">
    <citation type="journal article" date="2012" name="Environ. Microbiol.">
        <title>The genome of the ammonia-oxidizing Candidatus Nitrososphaera gargensis: insights into metabolic versatility and environmental adaptations.</title>
        <authorList>
            <person name="Spang A."/>
            <person name="Poehlein A."/>
            <person name="Offre P."/>
            <person name="Zumbragel S."/>
            <person name="Haider S."/>
            <person name="Rychlik N."/>
            <person name="Nowka B."/>
            <person name="Schmeisser C."/>
            <person name="Lebedeva E.V."/>
            <person name="Rattei T."/>
            <person name="Bohm C."/>
            <person name="Schmid M."/>
            <person name="Galushko A."/>
            <person name="Hatzenpichler R."/>
            <person name="Weinmaier T."/>
            <person name="Daniel R."/>
            <person name="Schleper C."/>
            <person name="Spieck E."/>
            <person name="Streit W."/>
            <person name="Wagner M."/>
        </authorList>
    </citation>
    <scope>NUCLEOTIDE SEQUENCE [LARGE SCALE GENOMIC DNA]</scope>
    <source>
        <strain evidence="2">Ga9.2</strain>
    </source>
</reference>
<evidence type="ECO:0000313" key="2">
    <source>
        <dbReference type="Proteomes" id="UP000008037"/>
    </source>
</evidence>
<sequence length="137" mass="15506">MKLNEAQIEDLTGKVFRTIISNGKDGILQSELWKELDLTSRDGSRVAIRLERRSLIRREKILESGRWTYKLFAVKLPVDTTSIEQAPCLTCPVEHMCSLDGSYSPTSCNLIEDWLINSLDSSNNNSNQKLPKPPAKK</sequence>
<dbReference type="InterPro" id="IPR036390">
    <property type="entry name" value="WH_DNA-bd_sf"/>
</dbReference>
<dbReference type="STRING" id="1237085.Ngar_c34380"/>
<evidence type="ECO:0000313" key="1">
    <source>
        <dbReference type="EMBL" id="AFU60353.1"/>
    </source>
</evidence>
<dbReference type="Proteomes" id="UP000008037">
    <property type="component" value="Chromosome"/>
</dbReference>
<dbReference type="InParanoid" id="K0ILE3"/>
<dbReference type="RefSeq" id="WP_015020885.1">
    <property type="nucleotide sequence ID" value="NC_018719.1"/>
</dbReference>
<dbReference type="GeneID" id="13797248"/>
<proteinExistence type="predicted"/>
<dbReference type="AlphaFoldDB" id="K0ILE3"/>